<dbReference type="PROSITE" id="PS51277">
    <property type="entry name" value="BURP"/>
    <property type="match status" value="1"/>
</dbReference>
<accession>A0A4S4EHT0</accession>
<evidence type="ECO:0000313" key="3">
    <source>
        <dbReference type="Proteomes" id="UP000306102"/>
    </source>
</evidence>
<gene>
    <name evidence="2" type="ORF">TEA_004631</name>
</gene>
<evidence type="ECO:0000259" key="1">
    <source>
        <dbReference type="PROSITE" id="PS51277"/>
    </source>
</evidence>
<dbReference type="PANTHER" id="PTHR31236:SF2">
    <property type="entry name" value="BURP DOMAIN PROTEIN RD22"/>
    <property type="match status" value="1"/>
</dbReference>
<keyword evidence="3" id="KW-1185">Reference proteome</keyword>
<comment type="caution">
    <text evidence="2">The sequence shown here is derived from an EMBL/GenBank/DDBJ whole genome shotgun (WGS) entry which is preliminary data.</text>
</comment>
<dbReference type="AlphaFoldDB" id="A0A4S4EHT0"/>
<dbReference type="InterPro" id="IPR044816">
    <property type="entry name" value="BURP"/>
</dbReference>
<proteinExistence type="predicted"/>
<dbReference type="EMBL" id="SDRB02004315">
    <property type="protein sequence ID" value="THG16050.1"/>
    <property type="molecule type" value="Genomic_DNA"/>
</dbReference>
<dbReference type="STRING" id="542762.A0A4S4EHT0"/>
<dbReference type="PANTHER" id="PTHR31236">
    <property type="entry name" value="BURP DOMAIN PROTEIN USPL1-LIKE"/>
    <property type="match status" value="1"/>
</dbReference>
<reference evidence="2 3" key="1">
    <citation type="journal article" date="2018" name="Proc. Natl. Acad. Sci. U.S.A.">
        <title>Draft genome sequence of Camellia sinensis var. sinensis provides insights into the evolution of the tea genome and tea quality.</title>
        <authorList>
            <person name="Wei C."/>
            <person name="Yang H."/>
            <person name="Wang S."/>
            <person name="Zhao J."/>
            <person name="Liu C."/>
            <person name="Gao L."/>
            <person name="Xia E."/>
            <person name="Lu Y."/>
            <person name="Tai Y."/>
            <person name="She G."/>
            <person name="Sun J."/>
            <person name="Cao H."/>
            <person name="Tong W."/>
            <person name="Gao Q."/>
            <person name="Li Y."/>
            <person name="Deng W."/>
            <person name="Jiang X."/>
            <person name="Wang W."/>
            <person name="Chen Q."/>
            <person name="Zhang S."/>
            <person name="Li H."/>
            <person name="Wu J."/>
            <person name="Wang P."/>
            <person name="Li P."/>
            <person name="Shi C."/>
            <person name="Zheng F."/>
            <person name="Jian J."/>
            <person name="Huang B."/>
            <person name="Shan D."/>
            <person name="Shi M."/>
            <person name="Fang C."/>
            <person name="Yue Y."/>
            <person name="Li F."/>
            <person name="Li D."/>
            <person name="Wei S."/>
            <person name="Han B."/>
            <person name="Jiang C."/>
            <person name="Yin Y."/>
            <person name="Xia T."/>
            <person name="Zhang Z."/>
            <person name="Bennetzen J.L."/>
            <person name="Zhao S."/>
            <person name="Wan X."/>
        </authorList>
    </citation>
    <scope>NUCLEOTIDE SEQUENCE [LARGE SCALE GENOMIC DNA]</scope>
    <source>
        <strain evidence="3">cv. Shuchazao</strain>
        <tissue evidence="2">Leaf</tissue>
    </source>
</reference>
<dbReference type="InterPro" id="IPR004873">
    <property type="entry name" value="BURP_dom"/>
</dbReference>
<protein>
    <recommendedName>
        <fullName evidence="1">BURP domain-containing protein</fullName>
    </recommendedName>
</protein>
<name>A0A4S4EHT0_CAMSN</name>
<organism evidence="2 3">
    <name type="scientific">Camellia sinensis var. sinensis</name>
    <name type="common">China tea</name>
    <dbReference type="NCBI Taxonomy" id="542762"/>
    <lineage>
        <taxon>Eukaryota</taxon>
        <taxon>Viridiplantae</taxon>
        <taxon>Streptophyta</taxon>
        <taxon>Embryophyta</taxon>
        <taxon>Tracheophyta</taxon>
        <taxon>Spermatophyta</taxon>
        <taxon>Magnoliopsida</taxon>
        <taxon>eudicotyledons</taxon>
        <taxon>Gunneridae</taxon>
        <taxon>Pentapetalae</taxon>
        <taxon>asterids</taxon>
        <taxon>Ericales</taxon>
        <taxon>Theaceae</taxon>
        <taxon>Camellia</taxon>
    </lineage>
</organism>
<sequence>MFSLSVARGQEISLANKIFQAFDTYWPGVASNQFKTSMRVGRVGTLALYLQEFHTLFESPLYPKPSTLIYSPRMPVLTLVAGNAVVSPEAYWNMVLQNTPMPRTVKNLLPLEGNVVPGRGLEPWNLGGPRNHQYPWDLYYYISYTGNVYEQPLHYGSTFFLEKDIKQGTKMKLNLSTITQTDGVTFLPRQVAQMIPFSSNKFLEILNRCLIKPNSVEAEIIKETIKCCERSSFQGEQKYCATSLESMIDFCTSMFGKNIQAFSTELEKSQEYRISGFKKIGRGGRDGPVVCHKLNYPYAVFYCHIICSTETYMLSLEGADGTKAKGAVVCHKNTSAWNPKHLAFQILKVKPGTVPICHALRQDNIVWLPN</sequence>
<dbReference type="Proteomes" id="UP000306102">
    <property type="component" value="Unassembled WGS sequence"/>
</dbReference>
<dbReference type="SMART" id="SM01045">
    <property type="entry name" value="BURP"/>
    <property type="match status" value="1"/>
</dbReference>
<dbReference type="Pfam" id="PF03181">
    <property type="entry name" value="BURP"/>
    <property type="match status" value="1"/>
</dbReference>
<feature type="domain" description="BURP" evidence="1">
    <location>
        <begin position="159"/>
        <end position="370"/>
    </location>
</feature>
<evidence type="ECO:0000313" key="2">
    <source>
        <dbReference type="EMBL" id="THG16050.1"/>
    </source>
</evidence>